<feature type="domain" description="PX" evidence="2">
    <location>
        <begin position="46"/>
        <end position="158"/>
    </location>
</feature>
<dbReference type="PANTHER" id="PTHR10555">
    <property type="entry name" value="SORTING NEXIN"/>
    <property type="match status" value="1"/>
</dbReference>
<keyword evidence="4" id="KW-1185">Reference proteome</keyword>
<protein>
    <recommendedName>
        <fullName evidence="2">PX domain-containing protein</fullName>
    </recommendedName>
</protein>
<feature type="region of interest" description="Disordered" evidence="1">
    <location>
        <begin position="1"/>
        <end position="32"/>
    </location>
</feature>
<proteinExistence type="predicted"/>
<evidence type="ECO:0000313" key="4">
    <source>
        <dbReference type="Proteomes" id="UP000785679"/>
    </source>
</evidence>
<dbReference type="Pfam" id="PF00787">
    <property type="entry name" value="PX"/>
    <property type="match status" value="1"/>
</dbReference>
<comment type="caution">
    <text evidence="3">The sequence shown here is derived from an EMBL/GenBank/DDBJ whole genome shotgun (WGS) entry which is preliminary data.</text>
</comment>
<dbReference type="Gene3D" id="3.30.1520.10">
    <property type="entry name" value="Phox-like domain"/>
    <property type="match status" value="1"/>
</dbReference>
<name>A0A8J8T2Y7_HALGN</name>
<dbReference type="PANTHER" id="PTHR10555:SF170">
    <property type="entry name" value="FI18122P1"/>
    <property type="match status" value="1"/>
</dbReference>
<evidence type="ECO:0000259" key="2">
    <source>
        <dbReference type="PROSITE" id="PS50195"/>
    </source>
</evidence>
<dbReference type="GO" id="GO:0005768">
    <property type="term" value="C:endosome"/>
    <property type="evidence" value="ECO:0007669"/>
    <property type="project" value="TreeGrafter"/>
</dbReference>
<dbReference type="CDD" id="cd06093">
    <property type="entry name" value="PX_domain"/>
    <property type="match status" value="1"/>
</dbReference>
<dbReference type="EMBL" id="RRYP01008700">
    <property type="protein sequence ID" value="TNV79596.1"/>
    <property type="molecule type" value="Genomic_DNA"/>
</dbReference>
<dbReference type="InterPro" id="IPR001683">
    <property type="entry name" value="PX_dom"/>
</dbReference>
<dbReference type="AlphaFoldDB" id="A0A8J8T2Y7"/>
<dbReference type="SUPFAM" id="SSF64268">
    <property type="entry name" value="PX domain"/>
    <property type="match status" value="1"/>
</dbReference>
<organism evidence="3 4">
    <name type="scientific">Halteria grandinella</name>
    <dbReference type="NCBI Taxonomy" id="5974"/>
    <lineage>
        <taxon>Eukaryota</taxon>
        <taxon>Sar</taxon>
        <taxon>Alveolata</taxon>
        <taxon>Ciliophora</taxon>
        <taxon>Intramacronucleata</taxon>
        <taxon>Spirotrichea</taxon>
        <taxon>Stichotrichia</taxon>
        <taxon>Sporadotrichida</taxon>
        <taxon>Halteriidae</taxon>
        <taxon>Halteria</taxon>
    </lineage>
</organism>
<evidence type="ECO:0000313" key="3">
    <source>
        <dbReference type="EMBL" id="TNV79596.1"/>
    </source>
</evidence>
<accession>A0A8J8T2Y7</accession>
<evidence type="ECO:0000256" key="1">
    <source>
        <dbReference type="SAM" id="MobiDB-lite"/>
    </source>
</evidence>
<gene>
    <name evidence="3" type="ORF">FGO68_gene8746</name>
</gene>
<reference evidence="3" key="1">
    <citation type="submission" date="2019-06" db="EMBL/GenBank/DDBJ databases">
        <authorList>
            <person name="Zheng W."/>
        </authorList>
    </citation>
    <scope>NUCLEOTIDE SEQUENCE</scope>
    <source>
        <strain evidence="3">QDHG01</strain>
    </source>
</reference>
<dbReference type="PROSITE" id="PS50195">
    <property type="entry name" value="PX"/>
    <property type="match status" value="1"/>
</dbReference>
<dbReference type="SMART" id="SM00312">
    <property type="entry name" value="PX"/>
    <property type="match status" value="1"/>
</dbReference>
<dbReference type="Proteomes" id="UP000785679">
    <property type="component" value="Unassembled WGS sequence"/>
</dbReference>
<dbReference type="OrthoDB" id="286792at2759"/>
<sequence>MFDDDEGGDYQARQDEGGAGGAGEEEKFTAADFEKMPAEKQYVPSLYEDENFDFKVVKPQLHGSHIVYHVIGTDKQGPWEGTRRYNQFYVLHEALSKRWPGILIPKIPSKKAIGNKEVKFIYERKFYLERFLRKCAKYEFIINSEEFRIFARPGSGDIEKMLDRLPRIPSGTMIERTREVTNVQERMFDFADKERFNNVVTEFAFFAKKVLLQLKTLKRQLGAFRDNKTQSISNGRILLSLFDKYEDLNLNCYTENSPDKMILNNPEHKQLKDQMEHMVENQKNPFEEMYHWCKGEIYDIKAIMAAVSQKEAFEKLLKKTETKKTNTQSDLESVNQGKKTIRTMFKNEKDASGMLNSIETAEKELENLGVLIDIVTIYLGEQVVPAFKKEKLKIYHKLMHQFTIMEINNAHQTASFWSNVLNNPNVKNASLKA</sequence>
<dbReference type="InterPro" id="IPR036871">
    <property type="entry name" value="PX_dom_sf"/>
</dbReference>
<dbReference type="GO" id="GO:0035091">
    <property type="term" value="F:phosphatidylinositol binding"/>
    <property type="evidence" value="ECO:0007669"/>
    <property type="project" value="InterPro"/>
</dbReference>